<dbReference type="AlphaFoldDB" id="A0AAE3FY55"/>
<dbReference type="InterPro" id="IPR045397">
    <property type="entry name" value="TumE-like"/>
</dbReference>
<accession>A0AAE3FY55</accession>
<comment type="caution">
    <text evidence="1">The sequence shown here is derived from an EMBL/GenBank/DDBJ whole genome shotgun (WGS) entry which is preliminary data.</text>
</comment>
<proteinExistence type="predicted"/>
<dbReference type="Proteomes" id="UP001203207">
    <property type="component" value="Unassembled WGS sequence"/>
</dbReference>
<dbReference type="EMBL" id="JAKRVX010000004">
    <property type="protein sequence ID" value="MCL9817538.1"/>
    <property type="molecule type" value="Genomic_DNA"/>
</dbReference>
<reference evidence="1" key="1">
    <citation type="journal article" date="2022" name="Syst. Appl. Microbiol.">
        <title>Natronocalculus amylovorans gen. nov., sp. nov., and Natranaeroarchaeum aerophilus sp. nov., dominant culturable amylolytic natronoarchaea from hypersaline soda lakes in southwestern Siberia.</title>
        <authorList>
            <person name="Sorokin D.Y."/>
            <person name="Elcheninov A.G."/>
            <person name="Khizhniak T.V."/>
            <person name="Koenen M."/>
            <person name="Bale N.J."/>
            <person name="Damste J.S.S."/>
            <person name="Kublanov I.V."/>
        </authorList>
    </citation>
    <scope>NUCLEOTIDE SEQUENCE</scope>
    <source>
        <strain evidence="1">AArc-St2</strain>
    </source>
</reference>
<organism evidence="1 2">
    <name type="scientific">Natronocalculus amylovorans</name>
    <dbReference type="NCBI Taxonomy" id="2917812"/>
    <lineage>
        <taxon>Archaea</taxon>
        <taxon>Methanobacteriati</taxon>
        <taxon>Methanobacteriota</taxon>
        <taxon>Stenosarchaea group</taxon>
        <taxon>Halobacteria</taxon>
        <taxon>Halobacteriales</taxon>
        <taxon>Haloferacaceae</taxon>
        <taxon>Natronocalculus</taxon>
    </lineage>
</organism>
<protein>
    <submittedName>
        <fullName evidence="1">Uncharacterized protein</fullName>
    </submittedName>
</protein>
<name>A0AAE3FY55_9EURY</name>
<keyword evidence="2" id="KW-1185">Reference proteome</keyword>
<gene>
    <name evidence="1" type="ORF">AArcSt2_11335</name>
</gene>
<evidence type="ECO:0000313" key="1">
    <source>
        <dbReference type="EMBL" id="MCL9817538.1"/>
    </source>
</evidence>
<evidence type="ECO:0000313" key="2">
    <source>
        <dbReference type="Proteomes" id="UP001203207"/>
    </source>
</evidence>
<reference evidence="1" key="2">
    <citation type="submission" date="2022-02" db="EMBL/GenBank/DDBJ databases">
        <authorList>
            <person name="Elcheninov A.G."/>
            <person name="Sorokin D.Y."/>
            <person name="Kublanov I.V."/>
        </authorList>
    </citation>
    <scope>NUCLEOTIDE SEQUENCE</scope>
    <source>
        <strain evidence="1">AArc-St2</strain>
    </source>
</reference>
<dbReference type="Pfam" id="PF20126">
    <property type="entry name" value="TumE"/>
    <property type="match status" value="1"/>
</dbReference>
<sequence>MDGGKIPSGPLDIPTIESIAQRSHSHPLVVSAQFRPDRISPRVLELELDSQQYPDTVHTVRLDVRWFEGGDYSFHYHEKVENNQWHCRWDRHPKPDNPRSHYHPPPTAARVEPSPIDEEHHLGVLFTVLDWVTARVERIHESTDHQ</sequence>
<dbReference type="RefSeq" id="WP_250584743.1">
    <property type="nucleotide sequence ID" value="NZ_JAKRVX010000004.1"/>
</dbReference>